<gene>
    <name evidence="1" type="ORF">BSCA_0481</name>
</gene>
<dbReference type="Proteomes" id="UP000029033">
    <property type="component" value="Unassembled WGS sequence"/>
</dbReference>
<name>A0A087DIV1_9BIFI</name>
<keyword evidence="1" id="KW-0378">Hydrolase</keyword>
<reference evidence="1 2" key="1">
    <citation type="submission" date="2014-03" db="EMBL/GenBank/DDBJ databases">
        <title>Genomics of Bifidobacteria.</title>
        <authorList>
            <person name="Ventura M."/>
            <person name="Milani C."/>
            <person name="Lugli G.A."/>
        </authorList>
    </citation>
    <scope>NUCLEOTIDE SEQUENCE [LARGE SCALE GENOMIC DNA]</scope>
    <source>
        <strain evidence="1 2">LMG 21589</strain>
    </source>
</reference>
<keyword evidence="1" id="KW-0347">Helicase</keyword>
<comment type="caution">
    <text evidence="1">The sequence shown here is derived from an EMBL/GenBank/DDBJ whole genome shotgun (WGS) entry which is preliminary data.</text>
</comment>
<feature type="non-terminal residue" evidence="1">
    <location>
        <position position="36"/>
    </location>
</feature>
<organism evidence="1 2">
    <name type="scientific">Bifidobacterium scardovii</name>
    <dbReference type="NCBI Taxonomy" id="158787"/>
    <lineage>
        <taxon>Bacteria</taxon>
        <taxon>Bacillati</taxon>
        <taxon>Actinomycetota</taxon>
        <taxon>Actinomycetes</taxon>
        <taxon>Bifidobacteriales</taxon>
        <taxon>Bifidobacteriaceae</taxon>
        <taxon>Bifidobacterium</taxon>
    </lineage>
</organism>
<proteinExistence type="predicted"/>
<dbReference type="AlphaFoldDB" id="A0A087DIV1"/>
<evidence type="ECO:0000313" key="1">
    <source>
        <dbReference type="EMBL" id="KFI95451.1"/>
    </source>
</evidence>
<keyword evidence="1" id="KW-0067">ATP-binding</keyword>
<dbReference type="GO" id="GO:0004386">
    <property type="term" value="F:helicase activity"/>
    <property type="evidence" value="ECO:0007669"/>
    <property type="project" value="UniProtKB-KW"/>
</dbReference>
<evidence type="ECO:0000313" key="2">
    <source>
        <dbReference type="Proteomes" id="UP000029033"/>
    </source>
</evidence>
<accession>A0A087DIV1</accession>
<protein>
    <submittedName>
        <fullName evidence="1">DNA helicase II</fullName>
    </submittedName>
</protein>
<dbReference type="EMBL" id="JGZO01000002">
    <property type="protein sequence ID" value="KFI95451.1"/>
    <property type="molecule type" value="Genomic_DNA"/>
</dbReference>
<keyword evidence="2" id="KW-1185">Reference proteome</keyword>
<keyword evidence="1" id="KW-0547">Nucleotide-binding</keyword>
<sequence length="36" mass="3761">MEPMDASAEHMLEGLDEAQRAAATTLHGPVRIIAGA</sequence>